<dbReference type="OrthoDB" id="1577640at2759"/>
<dbReference type="Pfam" id="PF22939">
    <property type="entry name" value="WHD_GPIID"/>
    <property type="match status" value="1"/>
</dbReference>
<keyword evidence="2" id="KW-0040">ANK repeat</keyword>
<accession>W3WLK6</accession>
<dbReference type="Gene3D" id="1.25.40.20">
    <property type="entry name" value="Ankyrin repeat-containing domain"/>
    <property type="match status" value="3"/>
</dbReference>
<dbReference type="PROSITE" id="PS50297">
    <property type="entry name" value="ANK_REP_REGION"/>
    <property type="match status" value="1"/>
</dbReference>
<organism evidence="5 6">
    <name type="scientific">Pestalotiopsis fici (strain W106-1 / CGMCC3.15140)</name>
    <dbReference type="NCBI Taxonomy" id="1229662"/>
    <lineage>
        <taxon>Eukaryota</taxon>
        <taxon>Fungi</taxon>
        <taxon>Dikarya</taxon>
        <taxon>Ascomycota</taxon>
        <taxon>Pezizomycotina</taxon>
        <taxon>Sordariomycetes</taxon>
        <taxon>Xylariomycetidae</taxon>
        <taxon>Amphisphaeriales</taxon>
        <taxon>Sporocadaceae</taxon>
        <taxon>Pestalotiopsis</taxon>
    </lineage>
</organism>
<dbReference type="eggNOG" id="KOG4177">
    <property type="taxonomic scope" value="Eukaryota"/>
</dbReference>
<dbReference type="PANTHER" id="PTHR10039:SF15">
    <property type="entry name" value="NACHT DOMAIN-CONTAINING PROTEIN"/>
    <property type="match status" value="1"/>
</dbReference>
<protein>
    <submittedName>
        <fullName evidence="5">Uncharacterized protein</fullName>
    </submittedName>
</protein>
<dbReference type="RefSeq" id="XP_007839979.1">
    <property type="nucleotide sequence ID" value="XM_007841788.1"/>
</dbReference>
<dbReference type="PROSITE" id="PS50088">
    <property type="entry name" value="ANK_REPEAT"/>
    <property type="match status" value="1"/>
</dbReference>
<dbReference type="EMBL" id="KI912119">
    <property type="protein sequence ID" value="ETS74723.1"/>
    <property type="molecule type" value="Genomic_DNA"/>
</dbReference>
<dbReference type="PANTHER" id="PTHR10039">
    <property type="entry name" value="AMELOGENIN"/>
    <property type="match status" value="1"/>
</dbReference>
<dbReference type="GeneID" id="19278220"/>
<proteinExistence type="predicted"/>
<name>W3WLK6_PESFW</name>
<dbReference type="InterPro" id="IPR002110">
    <property type="entry name" value="Ankyrin_rpt"/>
</dbReference>
<dbReference type="Gene3D" id="3.40.50.300">
    <property type="entry name" value="P-loop containing nucleotide triphosphate hydrolases"/>
    <property type="match status" value="1"/>
</dbReference>
<dbReference type="InterPro" id="IPR027417">
    <property type="entry name" value="P-loop_NTPase"/>
</dbReference>
<dbReference type="STRING" id="1229662.W3WLK6"/>
<feature type="domain" description="Nephrocystin 3-like N-terminal" evidence="4">
    <location>
        <begin position="177"/>
        <end position="338"/>
    </location>
</feature>
<evidence type="ECO:0000259" key="3">
    <source>
        <dbReference type="Pfam" id="PF22939"/>
    </source>
</evidence>
<dbReference type="SUPFAM" id="SSF48403">
    <property type="entry name" value="Ankyrin repeat"/>
    <property type="match status" value="2"/>
</dbReference>
<sequence>MSFGFSVGDFLAVLELANRVRKGFLGAPKEFKAISDNVRDLSIVLQDAEANTDKLAPAQLQEYQDTLQSCKGLLLEIDSVLQKYCTITEVGKIGVRRTLKRTWKRLKWEPEDVRDIRSQITVKIATLNSLNSHVLVTNVAKLVRHQEDSEFQSLLEWLNNTSFVLQQNDLALHCQPGSRRWLFESPVYQDWVKQKDGLLFCPGNAGTGKTYTMAMVIENLRSSNDSDVLTVYMYCTYRNHTQTIEDLYRSLLRLVLEEAGPSDSEETMQACVQYRLSRKPLSRHDCLKLLQIHVSMIPKVNLLVDALDELPSEIRRPFVNDLLKLSEAGNISLFLTSRDIPEIRAPFQKCKTYASLEIRSSDEDIQSFLRDNTFQLPNFVARSPVLQKDVIDAITDASSGMFLLAELHLKSLTTAISPGSLRARLSDIVIKSNAYDELYESTVERIGFQGPQARQVAMQTLLVLTSARYPLSSAELTHALAIDDCSNGFNEDMVPDMDDLIAACHGLVVVDGTSDIVRLVHKSAQEYFERTRSRWFPAAHVTMAKLCLRYLEMGQPGGILPEGAERQAFFQYATANWIYHSSEAENESLDTRDPLPQVSSSPGLVTGHPEADRALVAQSSLRQIAREVFDVHTTIVEACRAGRLAWVEQLLIIRNYNPNQRDRSWEFQFENFDSRRPMVPAYFDGPIEHPSQDDVLLTVATSQRNYSMAAMLLAHGADPNIANIHGQTPLSIAARNGFDDLTSLLLSHDLIKPDLKNSSAPSALLTSIEHGHEKCYQLLLERSDRMATDKNGNGVVWYAARYGHLKIVMELHKWPEIGAALEELPFCHTPIVAAIVGGHQDIAEFLLPLTPELICRQCSLRLAHLAVQVGFDDLLTGLLERDPSNADHKSTQLRQLWIARLLRTCGQYTEEIMVLPTPFLTAIRLGNVSAVQAILPYVDVNRETNMQEAEVNGRGSWRALHEAVNRGNLDMVELLLSKHGIDPDPIDDAGRSPFLLAAQRGNCSIMTALINHGNIDYSRKAGGESAIDYILTHYKNPRYVKTLASVMCTKFSHQDSTGSTLLHRACRFAPFMDRKNVPIVAEILSIPGVDVNIRDQDGNTPLHLAVRYHLRDVVRLLLDRADTDVVAEDPDGNHALNLAYKTGLVSDGVRGDGYWRPYRTKANFPYSLGEWAEVQTSKFFLPSYRAYDESIFMMLVRDKRSNLEHKNHNGESAMVITALTGTKAMVQMALSNATLMSDLGTTNQNGCSLISCAIQANPYPDAVELLRANYPIPPVELEDKETVGL</sequence>
<dbReference type="Pfam" id="PF12796">
    <property type="entry name" value="Ank_2"/>
    <property type="match status" value="3"/>
</dbReference>
<evidence type="ECO:0000313" key="6">
    <source>
        <dbReference type="Proteomes" id="UP000030651"/>
    </source>
</evidence>
<reference evidence="6" key="1">
    <citation type="journal article" date="2015" name="BMC Genomics">
        <title>Genomic and transcriptomic analysis of the endophytic fungus Pestalotiopsis fici reveals its lifestyle and high potential for synthesis of natural products.</title>
        <authorList>
            <person name="Wang X."/>
            <person name="Zhang X."/>
            <person name="Liu L."/>
            <person name="Xiang M."/>
            <person name="Wang W."/>
            <person name="Sun X."/>
            <person name="Che Y."/>
            <person name="Guo L."/>
            <person name="Liu G."/>
            <person name="Guo L."/>
            <person name="Wang C."/>
            <person name="Yin W.B."/>
            <person name="Stadler M."/>
            <person name="Zhang X."/>
            <person name="Liu X."/>
        </authorList>
    </citation>
    <scope>NUCLEOTIDE SEQUENCE [LARGE SCALE GENOMIC DNA]</scope>
    <source>
        <strain evidence="6">W106-1 / CGMCC3.15140</strain>
    </source>
</reference>
<dbReference type="HOGENOM" id="CLU_000288_34_23_1"/>
<dbReference type="InterPro" id="IPR036770">
    <property type="entry name" value="Ankyrin_rpt-contain_sf"/>
</dbReference>
<dbReference type="KEGG" id="pfy:PFICI_13207"/>
<dbReference type="InterPro" id="IPR056884">
    <property type="entry name" value="NPHP3-like_N"/>
</dbReference>
<dbReference type="InterPro" id="IPR054471">
    <property type="entry name" value="GPIID_WHD"/>
</dbReference>
<feature type="domain" description="GPI inositol-deacylase winged helix" evidence="3">
    <location>
        <begin position="449"/>
        <end position="528"/>
    </location>
</feature>
<gene>
    <name evidence="5" type="ORF">PFICI_13207</name>
</gene>
<evidence type="ECO:0000256" key="1">
    <source>
        <dbReference type="ARBA" id="ARBA00022737"/>
    </source>
</evidence>
<keyword evidence="1" id="KW-0677">Repeat</keyword>
<keyword evidence="6" id="KW-1185">Reference proteome</keyword>
<feature type="repeat" description="ANK" evidence="2">
    <location>
        <begin position="1097"/>
        <end position="1120"/>
    </location>
</feature>
<dbReference type="Proteomes" id="UP000030651">
    <property type="component" value="Unassembled WGS sequence"/>
</dbReference>
<evidence type="ECO:0000256" key="2">
    <source>
        <dbReference type="PROSITE-ProRule" id="PRU00023"/>
    </source>
</evidence>
<evidence type="ECO:0000259" key="4">
    <source>
        <dbReference type="Pfam" id="PF24883"/>
    </source>
</evidence>
<dbReference type="Pfam" id="PF24883">
    <property type="entry name" value="NPHP3_N"/>
    <property type="match status" value="1"/>
</dbReference>
<dbReference type="InParanoid" id="W3WLK6"/>
<dbReference type="SUPFAM" id="SSF52540">
    <property type="entry name" value="P-loop containing nucleoside triphosphate hydrolases"/>
    <property type="match status" value="1"/>
</dbReference>
<dbReference type="OMA" id="IRTQISV"/>
<dbReference type="SMART" id="SM00248">
    <property type="entry name" value="ANK"/>
    <property type="match status" value="10"/>
</dbReference>
<evidence type="ECO:0000313" key="5">
    <source>
        <dbReference type="EMBL" id="ETS74723.1"/>
    </source>
</evidence>